<name>A0A076LS18_9GAMM</name>
<protein>
    <submittedName>
        <fullName evidence="1">Uncharacterized protein</fullName>
    </submittedName>
</protein>
<accession>A0A076LS18</accession>
<dbReference type="HOGENOM" id="CLU_3288774_0_0_6"/>
<reference evidence="1 2" key="1">
    <citation type="journal article" date="2012" name="PLoS ONE">
        <title>Edwardsiella comparative phylogenomics reveal the new intra/inter-species taxonomic relationships, virulence evolution and niche adaptation mechanisms.</title>
        <authorList>
            <person name="Yang M."/>
            <person name="Lv Y."/>
            <person name="Xiao J."/>
            <person name="Wu H."/>
            <person name="Zheng H."/>
            <person name="Liu Q."/>
            <person name="Zhang Y."/>
            <person name="Wang Q."/>
        </authorList>
    </citation>
    <scope>NUCLEOTIDE SEQUENCE [LARGE SCALE GENOMIC DNA]</scope>
    <source>
        <strain evidence="2">080813</strain>
    </source>
</reference>
<dbReference type="EMBL" id="CP006664">
    <property type="protein sequence ID" value="AIJ08394.1"/>
    <property type="molecule type" value="Genomic_DNA"/>
</dbReference>
<gene>
    <name evidence="1" type="ORF">ETEE_1948</name>
</gene>
<sequence length="40" mass="4494">MLISLGSDEQRDRLWRGIAVGKWQEIKKGAAAPNKNEVVE</sequence>
<evidence type="ECO:0000313" key="2">
    <source>
        <dbReference type="Proteomes" id="UP000028681"/>
    </source>
</evidence>
<dbReference type="Proteomes" id="UP000028681">
    <property type="component" value="Chromosome"/>
</dbReference>
<organism evidence="1 2">
    <name type="scientific">Edwardsiella anguillarum ET080813</name>
    <dbReference type="NCBI Taxonomy" id="667120"/>
    <lineage>
        <taxon>Bacteria</taxon>
        <taxon>Pseudomonadati</taxon>
        <taxon>Pseudomonadota</taxon>
        <taxon>Gammaproteobacteria</taxon>
        <taxon>Enterobacterales</taxon>
        <taxon>Hafniaceae</taxon>
        <taxon>Edwardsiella</taxon>
    </lineage>
</organism>
<dbReference type="KEGG" id="ete:ETEE_1948"/>
<proteinExistence type="predicted"/>
<dbReference type="AlphaFoldDB" id="A0A076LS18"/>
<evidence type="ECO:0000313" key="1">
    <source>
        <dbReference type="EMBL" id="AIJ08394.1"/>
    </source>
</evidence>